<feature type="compositionally biased region" description="Acidic residues" evidence="1">
    <location>
        <begin position="651"/>
        <end position="664"/>
    </location>
</feature>
<dbReference type="InterPro" id="IPR050055">
    <property type="entry name" value="EF-Tu_GTPase"/>
</dbReference>
<organism evidence="2 3">
    <name type="scientific">Sporothrix epigloea</name>
    <dbReference type="NCBI Taxonomy" id="1892477"/>
    <lineage>
        <taxon>Eukaryota</taxon>
        <taxon>Fungi</taxon>
        <taxon>Dikarya</taxon>
        <taxon>Ascomycota</taxon>
        <taxon>Pezizomycotina</taxon>
        <taxon>Sordariomycetes</taxon>
        <taxon>Sordariomycetidae</taxon>
        <taxon>Ophiostomatales</taxon>
        <taxon>Ophiostomataceae</taxon>
        <taxon>Sporothrix</taxon>
    </lineage>
</organism>
<sequence>MSVFTFDPNPPRVASPWQSLDPFADNLSTRSRISLENEAEDARHVAHSLLSEYGVTRLPPEPQEGPVEYKLHLLLRPRLSYRFLPPTGTSKLATDAKYLQKSRILGTATAGQTRQDRYQHLTTQLLWRLHQSSPYHASVAHQDIELPMLPDDSAIATKPITLRKLAPGLEESRGALYEIGVADDGTLVGIIKEEMDQSVATLRWMAANLGCVSRVLRIVEVGECEWTEEAKPEDGQQLPLRGEAFSLEDDTVTFRARLWVAEVFVTPHLKTGRDEDIASPNIDDGSEKAATDKEKASSDHFTTLGSATQDQLRITLTGPTGSGKSTLLGTLSTGVLDDGHGKSRLNSLKHRHEMASGLTSTVTQELIGYHDDVIVNYANPNIESWIGIHDYAKIGRLVFVSDSAGHPRFRRTTLRGLVGWAPHWTLLCLSTKPEKASDSVLGEFETAGGVPPMADSTIIPSNTVLAKAHLNLCLQLDLPLAIILTKSELLNKESLKRTLAPIWTAVKSAGRVPQLLQSKQKVPENARAVPAADVEAIERVLARMQESGDVRSIVPVILSSSATGDGIGLVHALLRSLPRPPTPTAHDFVGMALNPEQPEALFHIEDRFSRPVYYAATNLGQTADPGCVLSGYLRFGRLSVGDRVVIGPFPSDDDTTESGLDDDQTASPSRNSLSSSHPSSSEFARIAARNAISASALKGEWHVACIVSIRNLRLPVQTLEADQVGTIGLVMQPSGHPVPLNRNTLSASGPPMELSALKPRRGMVAAIFGKHMLKSGLQLQAASGFTAFFQDVGIGHLSIGTPVTFYVASVRAQGRVVKVWSPSPVGDLPPTEQVEDGIFGSLEPGEEASEDCRSDQGYSVRLELLFGREWIELGSQIFILEGASRDGSVLDGYVGKVVEIVD</sequence>
<feature type="compositionally biased region" description="Low complexity" evidence="1">
    <location>
        <begin position="667"/>
        <end position="679"/>
    </location>
</feature>
<keyword evidence="3" id="KW-1185">Reference proteome</keyword>
<dbReference type="EMBL" id="CAWUOM010000045">
    <property type="protein sequence ID" value="CAK7268370.1"/>
    <property type="molecule type" value="Genomic_DNA"/>
</dbReference>
<feature type="region of interest" description="Disordered" evidence="1">
    <location>
        <begin position="274"/>
        <end position="299"/>
    </location>
</feature>
<feature type="compositionally biased region" description="Basic and acidic residues" evidence="1">
    <location>
        <begin position="285"/>
        <end position="298"/>
    </location>
</feature>
<dbReference type="PANTHER" id="PTHR43721:SF30">
    <property type="entry name" value="TR-TYPE G DOMAIN-CONTAINING PROTEIN"/>
    <property type="match status" value="1"/>
</dbReference>
<dbReference type="SUPFAM" id="SSF52540">
    <property type="entry name" value="P-loop containing nucleoside triphosphate hydrolases"/>
    <property type="match status" value="1"/>
</dbReference>
<evidence type="ECO:0000256" key="1">
    <source>
        <dbReference type="SAM" id="MobiDB-lite"/>
    </source>
</evidence>
<name>A0ABP0DJC6_9PEZI</name>
<evidence type="ECO:0000313" key="2">
    <source>
        <dbReference type="EMBL" id="CAK7268370.1"/>
    </source>
</evidence>
<accession>A0ABP0DJC6</accession>
<protein>
    <recommendedName>
        <fullName evidence="4">Tr-type G domain-containing protein</fullName>
    </recommendedName>
</protein>
<dbReference type="InterPro" id="IPR027417">
    <property type="entry name" value="P-loop_NTPase"/>
</dbReference>
<dbReference type="Proteomes" id="UP001642501">
    <property type="component" value="Unassembled WGS sequence"/>
</dbReference>
<gene>
    <name evidence="2" type="ORF">SEPCBS57363_003059</name>
</gene>
<dbReference type="PANTHER" id="PTHR43721">
    <property type="entry name" value="ELONGATION FACTOR TU-RELATED"/>
    <property type="match status" value="1"/>
</dbReference>
<dbReference type="Gene3D" id="3.40.50.300">
    <property type="entry name" value="P-loop containing nucleotide triphosphate hydrolases"/>
    <property type="match status" value="1"/>
</dbReference>
<feature type="region of interest" description="Disordered" evidence="1">
    <location>
        <begin position="648"/>
        <end position="679"/>
    </location>
</feature>
<evidence type="ECO:0000313" key="3">
    <source>
        <dbReference type="Proteomes" id="UP001642501"/>
    </source>
</evidence>
<reference evidence="2 3" key="1">
    <citation type="submission" date="2024-01" db="EMBL/GenBank/DDBJ databases">
        <authorList>
            <person name="Allen C."/>
            <person name="Tagirdzhanova G."/>
        </authorList>
    </citation>
    <scope>NUCLEOTIDE SEQUENCE [LARGE SCALE GENOMIC DNA]</scope>
    <source>
        <strain evidence="2 3">CBS 573.63</strain>
    </source>
</reference>
<evidence type="ECO:0008006" key="4">
    <source>
        <dbReference type="Google" id="ProtNLM"/>
    </source>
</evidence>
<proteinExistence type="predicted"/>
<comment type="caution">
    <text evidence="2">The sequence shown here is derived from an EMBL/GenBank/DDBJ whole genome shotgun (WGS) entry which is preliminary data.</text>
</comment>